<gene>
    <name evidence="2" type="ORF">VZ94_18840</name>
</gene>
<evidence type="ECO:0000259" key="1">
    <source>
        <dbReference type="Pfam" id="PF00668"/>
    </source>
</evidence>
<dbReference type="GO" id="GO:0003824">
    <property type="term" value="F:catalytic activity"/>
    <property type="evidence" value="ECO:0007669"/>
    <property type="project" value="InterPro"/>
</dbReference>
<evidence type="ECO:0000313" key="2">
    <source>
        <dbReference type="EMBL" id="KJV05344.1"/>
    </source>
</evidence>
<proteinExistence type="predicted"/>
<name>A0A0F3IIN0_9GAMM</name>
<dbReference type="InterPro" id="IPR001242">
    <property type="entry name" value="Condensation_dom"/>
</dbReference>
<dbReference type="GO" id="GO:0044550">
    <property type="term" value="P:secondary metabolite biosynthetic process"/>
    <property type="evidence" value="ECO:0007669"/>
    <property type="project" value="TreeGrafter"/>
</dbReference>
<reference evidence="3" key="1">
    <citation type="submission" date="2015-03" db="EMBL/GenBank/DDBJ databases">
        <title>Draft genome sequence of a novel methanotroph (Sn10-6) isolated from flooded ricefield rhizosphere in India.</title>
        <authorList>
            <person name="Pandit P.S."/>
            <person name="Pore S.D."/>
            <person name="Arora P."/>
            <person name="Kapse N.G."/>
            <person name="Dhakephalkar P.K."/>
            <person name="Rahalkar M.C."/>
        </authorList>
    </citation>
    <scope>NUCLEOTIDE SEQUENCE [LARGE SCALE GENOMIC DNA]</scope>
    <source>
        <strain evidence="3">Sn10-6</strain>
    </source>
</reference>
<dbReference type="SUPFAM" id="SSF52777">
    <property type="entry name" value="CoA-dependent acyltransferases"/>
    <property type="match status" value="1"/>
</dbReference>
<protein>
    <recommendedName>
        <fullName evidence="1">Condensation domain-containing protein</fullName>
    </recommendedName>
</protein>
<evidence type="ECO:0000313" key="3">
    <source>
        <dbReference type="Proteomes" id="UP000033684"/>
    </source>
</evidence>
<keyword evidence="3" id="KW-1185">Reference proteome</keyword>
<dbReference type="GO" id="GO:0031177">
    <property type="term" value="F:phosphopantetheine binding"/>
    <property type="evidence" value="ECO:0007669"/>
    <property type="project" value="TreeGrafter"/>
</dbReference>
<sequence length="257" mass="30082">MDKHNTALTDLMPLTLPQLEVWMAQTIYADLPIYNLGAYIPIQAKIDPKRFEQAVVSLVQRHDALRIMLTQPKTDDGLPRQLIKPSFPVPFQVWDFSSKKNPLRFAQNWMRQRCDEPFTLYESPLFRFDLIKISDNCWYFFNRYHHIIMDGESHPLIYQALAKLYTQSDAESSGQDIYSYTAYIQDDLAYSTSERYTRDTAYWREQCVTPSELLLQPRHSLLTQVPLANAIETLTLSREKYQALLALAERLGTTFYH</sequence>
<accession>A0A0F3IIN0</accession>
<dbReference type="OrthoDB" id="9757559at2"/>
<comment type="caution">
    <text evidence="2">The sequence shown here is derived from an EMBL/GenBank/DDBJ whole genome shotgun (WGS) entry which is preliminary data.</text>
</comment>
<dbReference type="Gene3D" id="3.30.559.10">
    <property type="entry name" value="Chloramphenicol acetyltransferase-like domain"/>
    <property type="match status" value="1"/>
</dbReference>
<dbReference type="InterPro" id="IPR023213">
    <property type="entry name" value="CAT-like_dom_sf"/>
</dbReference>
<feature type="domain" description="Condensation" evidence="1">
    <location>
        <begin position="11"/>
        <end position="256"/>
    </location>
</feature>
<dbReference type="Gene3D" id="3.30.559.30">
    <property type="entry name" value="Nonribosomal peptide synthetase, condensation domain"/>
    <property type="match status" value="1"/>
</dbReference>
<dbReference type="AlphaFoldDB" id="A0A0F3IIN0"/>
<dbReference type="PANTHER" id="PTHR45527:SF1">
    <property type="entry name" value="FATTY ACID SYNTHASE"/>
    <property type="match status" value="1"/>
</dbReference>
<dbReference type="PANTHER" id="PTHR45527">
    <property type="entry name" value="NONRIBOSOMAL PEPTIDE SYNTHETASE"/>
    <property type="match status" value="1"/>
</dbReference>
<dbReference type="Pfam" id="PF00668">
    <property type="entry name" value="Condensation"/>
    <property type="match status" value="1"/>
</dbReference>
<dbReference type="GO" id="GO:0005737">
    <property type="term" value="C:cytoplasm"/>
    <property type="evidence" value="ECO:0007669"/>
    <property type="project" value="TreeGrafter"/>
</dbReference>
<organism evidence="2 3">
    <name type="scientific">Methylocucumis oryzae</name>
    <dbReference type="NCBI Taxonomy" id="1632867"/>
    <lineage>
        <taxon>Bacteria</taxon>
        <taxon>Pseudomonadati</taxon>
        <taxon>Pseudomonadota</taxon>
        <taxon>Gammaproteobacteria</taxon>
        <taxon>Methylococcales</taxon>
        <taxon>Methylococcaceae</taxon>
        <taxon>Methylocucumis</taxon>
    </lineage>
</organism>
<reference evidence="2 3" key="2">
    <citation type="journal article" date="2016" name="Microb. Ecol.">
        <title>Genome Characteristics of a Novel Type I Methanotroph (Sn10-6) Isolated from a Flooded Indian Rice Field.</title>
        <authorList>
            <person name="Rahalkar M.C."/>
            <person name="Pandit P.S."/>
            <person name="Dhakephalkar P.K."/>
            <person name="Pore S."/>
            <person name="Arora P."/>
            <person name="Kapse N."/>
        </authorList>
    </citation>
    <scope>NUCLEOTIDE SEQUENCE [LARGE SCALE GENOMIC DNA]</scope>
    <source>
        <strain evidence="2 3">Sn10-6</strain>
    </source>
</reference>
<dbReference type="EMBL" id="LAJX01000244">
    <property type="protein sequence ID" value="KJV05344.1"/>
    <property type="molecule type" value="Genomic_DNA"/>
</dbReference>
<dbReference type="GO" id="GO:0043041">
    <property type="term" value="P:amino acid activation for nonribosomal peptide biosynthetic process"/>
    <property type="evidence" value="ECO:0007669"/>
    <property type="project" value="TreeGrafter"/>
</dbReference>
<dbReference type="Proteomes" id="UP000033684">
    <property type="component" value="Unassembled WGS sequence"/>
</dbReference>